<proteinExistence type="predicted"/>
<name>A0A7Y6NNF0_9BURK</name>
<dbReference type="CDD" id="cd07199">
    <property type="entry name" value="Pat17_PNPLA8_PNPLA9_like"/>
    <property type="match status" value="1"/>
</dbReference>
<keyword evidence="2" id="KW-0442">Lipid degradation</keyword>
<dbReference type="RefSeq" id="WP_176069118.1">
    <property type="nucleotide sequence ID" value="NZ_JABWMJ010000004.1"/>
</dbReference>
<reference evidence="4 5" key="1">
    <citation type="submission" date="2020-06" db="EMBL/GenBank/DDBJ databases">
        <title>Schlegella sp. ID0723 isolated from air conditioner.</title>
        <authorList>
            <person name="Kim D.Y."/>
            <person name="Kim D.-U."/>
        </authorList>
    </citation>
    <scope>NUCLEOTIDE SEQUENCE [LARGE SCALE GENOMIC DNA]</scope>
    <source>
        <strain evidence="4 5">ID0723</strain>
    </source>
</reference>
<dbReference type="Proteomes" id="UP000529637">
    <property type="component" value="Unassembled WGS sequence"/>
</dbReference>
<feature type="short sequence motif" description="DGA/G" evidence="2">
    <location>
        <begin position="178"/>
        <end position="180"/>
    </location>
</feature>
<comment type="caution">
    <text evidence="2">Lacks conserved residue(s) required for the propagation of feature annotation.</text>
</comment>
<sequence length="328" mass="35858">MTEVPDFHVLALSGGGYRALYSATVLTELEAAMGRPIASHFDLVCGTSAGGLLALGLAADIPAVELKTLFEKQGSRIFGSRTWLRRALGFWLQAKHSSAGLREVLSERFRDKTVGDLKHRVLVPAVNYTTGRGQFFKTPHHQTFEFDHRMSLVDVAMATAAAPVYFPLARNNRGVFADGGLVGNAPGLFGLHEVRTFLAPKQDVRVRVLSIGTMTIGATLRGSASLDRGFGRWRGGLFDLVISAQESSVDYMLRQSLGDDYFQIDDKATPDQSRDVKELDRVTPGSTNTLRDRGMHAAQRTLGDPKFQPFRAHQAGAPTFFHGPNKNA</sequence>
<dbReference type="Pfam" id="PF01734">
    <property type="entry name" value="Patatin"/>
    <property type="match status" value="1"/>
</dbReference>
<keyword evidence="5" id="KW-1185">Reference proteome</keyword>
<dbReference type="GO" id="GO:0016042">
    <property type="term" value="P:lipid catabolic process"/>
    <property type="evidence" value="ECO:0007669"/>
    <property type="project" value="UniProtKB-UniRule"/>
</dbReference>
<dbReference type="Gene3D" id="3.40.1090.10">
    <property type="entry name" value="Cytosolic phospholipase A2 catalytic domain"/>
    <property type="match status" value="1"/>
</dbReference>
<protein>
    <submittedName>
        <fullName evidence="4">Patatin-like phospholipase family protein</fullName>
    </submittedName>
</protein>
<feature type="domain" description="PNPLA" evidence="3">
    <location>
        <begin position="10"/>
        <end position="191"/>
    </location>
</feature>
<dbReference type="EMBL" id="JABWMJ010000004">
    <property type="protein sequence ID" value="NUZ06311.1"/>
    <property type="molecule type" value="Genomic_DNA"/>
</dbReference>
<dbReference type="PROSITE" id="PS51635">
    <property type="entry name" value="PNPLA"/>
    <property type="match status" value="1"/>
</dbReference>
<comment type="caution">
    <text evidence="4">The sequence shown here is derived from an EMBL/GenBank/DDBJ whole genome shotgun (WGS) entry which is preliminary data.</text>
</comment>
<dbReference type="GO" id="GO:0016787">
    <property type="term" value="F:hydrolase activity"/>
    <property type="evidence" value="ECO:0007669"/>
    <property type="project" value="UniProtKB-UniRule"/>
</dbReference>
<feature type="active site" description="Nucleophile" evidence="2">
    <location>
        <position position="48"/>
    </location>
</feature>
<keyword evidence="2" id="KW-0378">Hydrolase</keyword>
<dbReference type="SUPFAM" id="SSF52151">
    <property type="entry name" value="FabD/lysophospholipase-like"/>
    <property type="match status" value="1"/>
</dbReference>
<dbReference type="AlphaFoldDB" id="A0A7Y6NNF0"/>
<dbReference type="NCBIfam" id="NF041079">
    <property type="entry name" value="CBASS_lipase"/>
    <property type="match status" value="1"/>
</dbReference>
<evidence type="ECO:0000259" key="3">
    <source>
        <dbReference type="PROSITE" id="PS51635"/>
    </source>
</evidence>
<evidence type="ECO:0000313" key="4">
    <source>
        <dbReference type="EMBL" id="NUZ06311.1"/>
    </source>
</evidence>
<evidence type="ECO:0000256" key="2">
    <source>
        <dbReference type="PROSITE-ProRule" id="PRU01161"/>
    </source>
</evidence>
<keyword evidence="1 2" id="KW-0443">Lipid metabolism</keyword>
<dbReference type="InterPro" id="IPR016035">
    <property type="entry name" value="Acyl_Trfase/lysoPLipase"/>
</dbReference>
<accession>A0A7Y6NNF0</accession>
<dbReference type="InterPro" id="IPR002641">
    <property type="entry name" value="PNPLA_dom"/>
</dbReference>
<evidence type="ECO:0000313" key="5">
    <source>
        <dbReference type="Proteomes" id="UP000529637"/>
    </source>
</evidence>
<dbReference type="InterPro" id="IPR047156">
    <property type="entry name" value="Teg/CotR/CapV-like"/>
</dbReference>
<gene>
    <name evidence="4" type="ORF">HQN59_11125</name>
</gene>
<dbReference type="PANTHER" id="PTHR24138">
    <property type="entry name" value="INTRACELLLAR PHOSPHOLIPASE A FAMILY"/>
    <property type="match status" value="1"/>
</dbReference>
<evidence type="ECO:0000256" key="1">
    <source>
        <dbReference type="ARBA" id="ARBA00023098"/>
    </source>
</evidence>
<dbReference type="PANTHER" id="PTHR24138:SF10">
    <property type="entry name" value="PHOSPHOLIPASE A2"/>
    <property type="match status" value="1"/>
</dbReference>
<feature type="short sequence motif" description="GXSXG" evidence="2">
    <location>
        <begin position="46"/>
        <end position="50"/>
    </location>
</feature>
<feature type="active site" description="Proton acceptor" evidence="2">
    <location>
        <position position="178"/>
    </location>
</feature>
<organism evidence="4 5">
    <name type="scientific">Piscinibacter koreensis</name>
    <dbReference type="NCBI Taxonomy" id="2742824"/>
    <lineage>
        <taxon>Bacteria</taxon>
        <taxon>Pseudomonadati</taxon>
        <taxon>Pseudomonadota</taxon>
        <taxon>Betaproteobacteria</taxon>
        <taxon>Burkholderiales</taxon>
        <taxon>Sphaerotilaceae</taxon>
        <taxon>Piscinibacter</taxon>
    </lineage>
</organism>